<evidence type="ECO:0000313" key="2">
    <source>
        <dbReference type="EMBL" id="MBU5674633.1"/>
    </source>
</evidence>
<gene>
    <name evidence="2" type="ORF">KQJ23_22600</name>
</gene>
<dbReference type="EMBL" id="JAHLQJ010000033">
    <property type="protein sequence ID" value="MBU5674633.1"/>
    <property type="molecule type" value="Genomic_DNA"/>
</dbReference>
<organism evidence="2 3">
    <name type="scientific">Paenibacillus brevis</name>
    <dbReference type="NCBI Taxonomy" id="2841508"/>
    <lineage>
        <taxon>Bacteria</taxon>
        <taxon>Bacillati</taxon>
        <taxon>Bacillota</taxon>
        <taxon>Bacilli</taxon>
        <taxon>Bacillales</taxon>
        <taxon>Paenibacillaceae</taxon>
        <taxon>Paenibacillus</taxon>
    </lineage>
</organism>
<evidence type="ECO:0000313" key="3">
    <source>
        <dbReference type="Proteomes" id="UP000743001"/>
    </source>
</evidence>
<dbReference type="Proteomes" id="UP000743001">
    <property type="component" value="Unassembled WGS sequence"/>
</dbReference>
<proteinExistence type="predicted"/>
<name>A0ABS6FWN6_9BACL</name>
<dbReference type="Pfam" id="PF06445">
    <property type="entry name" value="GyrI-like"/>
    <property type="match status" value="1"/>
</dbReference>
<dbReference type="InterPro" id="IPR029442">
    <property type="entry name" value="GyrI-like"/>
</dbReference>
<sequence length="72" mass="8656">MRGKNEFAGFALAHFSIQREDYGFHFYYIQEWLPSSGYRRAEESVPDIEVYPEPDMPKANFKYELWFPVVKE</sequence>
<reference evidence="2 3" key="1">
    <citation type="submission" date="2021-06" db="EMBL/GenBank/DDBJ databases">
        <authorList>
            <person name="Sun Q."/>
            <person name="Li D."/>
        </authorList>
    </citation>
    <scope>NUCLEOTIDE SEQUENCE [LARGE SCALE GENOMIC DNA]</scope>
    <source>
        <strain evidence="2 3">MSJ-6</strain>
    </source>
</reference>
<accession>A0ABS6FWN6</accession>
<feature type="domain" description="GyrI-like small molecule binding" evidence="1">
    <location>
        <begin position="26"/>
        <end position="69"/>
    </location>
</feature>
<protein>
    <submittedName>
        <fullName evidence="2">GyrI-like domain-containing protein</fullName>
    </submittedName>
</protein>
<keyword evidence="3" id="KW-1185">Reference proteome</keyword>
<dbReference type="RefSeq" id="WP_216481201.1">
    <property type="nucleotide sequence ID" value="NZ_JAHLQJ010000033.1"/>
</dbReference>
<comment type="caution">
    <text evidence="2">The sequence shown here is derived from an EMBL/GenBank/DDBJ whole genome shotgun (WGS) entry which is preliminary data.</text>
</comment>
<evidence type="ECO:0000259" key="1">
    <source>
        <dbReference type="Pfam" id="PF06445"/>
    </source>
</evidence>